<proteinExistence type="predicted"/>
<evidence type="ECO:0000256" key="1">
    <source>
        <dbReference type="ARBA" id="ARBA00004651"/>
    </source>
</evidence>
<accession>A0A8E6EUW6</accession>
<feature type="transmembrane region" description="Helical" evidence="8">
    <location>
        <begin position="329"/>
        <end position="348"/>
    </location>
</feature>
<evidence type="ECO:0000313" key="10">
    <source>
        <dbReference type="Proteomes" id="UP000676194"/>
    </source>
</evidence>
<keyword evidence="3 9" id="KW-0808">Transferase</keyword>
<dbReference type="Pfam" id="PF00953">
    <property type="entry name" value="Glycos_transf_4"/>
    <property type="match status" value="1"/>
</dbReference>
<comment type="cofactor">
    <cofactor evidence="7">
        <name>Mg(2+)</name>
        <dbReference type="ChEBI" id="CHEBI:18420"/>
    </cofactor>
</comment>
<keyword evidence="7" id="KW-0460">Magnesium</keyword>
<dbReference type="GO" id="GO:0005886">
    <property type="term" value="C:plasma membrane"/>
    <property type="evidence" value="ECO:0007669"/>
    <property type="project" value="UniProtKB-SubCell"/>
</dbReference>
<dbReference type="PANTHER" id="PTHR22926:SF3">
    <property type="entry name" value="UNDECAPRENYL-PHOSPHATE ALPHA-N-ACETYLGLUCOSAMINYL 1-PHOSPHATE TRANSFERASE"/>
    <property type="match status" value="1"/>
</dbReference>
<feature type="transmembrane region" description="Helical" evidence="8">
    <location>
        <begin position="54"/>
        <end position="77"/>
    </location>
</feature>
<dbReference type="InterPro" id="IPR000715">
    <property type="entry name" value="Glycosyl_transferase_4"/>
</dbReference>
<gene>
    <name evidence="9" type="ORF">KIH39_24425</name>
</gene>
<evidence type="ECO:0000256" key="2">
    <source>
        <dbReference type="ARBA" id="ARBA00022475"/>
    </source>
</evidence>
<feature type="transmembrane region" description="Helical" evidence="8">
    <location>
        <begin position="249"/>
        <end position="272"/>
    </location>
</feature>
<feature type="transmembrane region" description="Helical" evidence="8">
    <location>
        <begin position="115"/>
        <end position="133"/>
    </location>
</feature>
<dbReference type="GO" id="GO:0016780">
    <property type="term" value="F:phosphotransferase activity, for other substituted phosphate groups"/>
    <property type="evidence" value="ECO:0007669"/>
    <property type="project" value="InterPro"/>
</dbReference>
<comment type="subcellular location">
    <subcellularLocation>
        <location evidence="1">Cell membrane</location>
        <topology evidence="1">Multi-pass membrane protein</topology>
    </subcellularLocation>
</comment>
<dbReference type="PANTHER" id="PTHR22926">
    <property type="entry name" value="PHOSPHO-N-ACETYLMURAMOYL-PENTAPEPTIDE-TRANSFERASE"/>
    <property type="match status" value="1"/>
</dbReference>
<dbReference type="GO" id="GO:0046872">
    <property type="term" value="F:metal ion binding"/>
    <property type="evidence" value="ECO:0007669"/>
    <property type="project" value="UniProtKB-KW"/>
</dbReference>
<feature type="transmembrane region" description="Helical" evidence="8">
    <location>
        <begin position="222"/>
        <end position="243"/>
    </location>
</feature>
<evidence type="ECO:0000256" key="4">
    <source>
        <dbReference type="ARBA" id="ARBA00022692"/>
    </source>
</evidence>
<keyword evidence="7" id="KW-0479">Metal-binding</keyword>
<feature type="binding site" evidence="7">
    <location>
        <position position="166"/>
    </location>
    <ligand>
        <name>Mg(2+)</name>
        <dbReference type="ChEBI" id="CHEBI:18420"/>
    </ligand>
</feature>
<dbReference type="GO" id="GO:0044038">
    <property type="term" value="P:cell wall macromolecule biosynthetic process"/>
    <property type="evidence" value="ECO:0007669"/>
    <property type="project" value="TreeGrafter"/>
</dbReference>
<dbReference type="GO" id="GO:0071555">
    <property type="term" value="P:cell wall organization"/>
    <property type="evidence" value="ECO:0007669"/>
    <property type="project" value="TreeGrafter"/>
</dbReference>
<dbReference type="InterPro" id="IPR018480">
    <property type="entry name" value="PNAcMuramoyl-5peptid_Trfase_CS"/>
</dbReference>
<evidence type="ECO:0000256" key="3">
    <source>
        <dbReference type="ARBA" id="ARBA00022679"/>
    </source>
</evidence>
<name>A0A8E6EUW6_9BACT</name>
<evidence type="ECO:0000256" key="6">
    <source>
        <dbReference type="ARBA" id="ARBA00023136"/>
    </source>
</evidence>
<feature type="transmembrane region" description="Helical" evidence="8">
    <location>
        <begin position="6"/>
        <end position="27"/>
    </location>
</feature>
<keyword evidence="6 8" id="KW-0472">Membrane</keyword>
<feature type="transmembrane region" description="Helical" evidence="8">
    <location>
        <begin position="145"/>
        <end position="166"/>
    </location>
</feature>
<evidence type="ECO:0000256" key="5">
    <source>
        <dbReference type="ARBA" id="ARBA00022989"/>
    </source>
</evidence>
<sequence length="505" mass="55075">MSDESKLALLLLFGFSAVCSLILVPIIRDTAHRIGLVDAPDGRRKHQSKPIPRAGGLAILLVSLLGIALASTLSNWLDFDFQMTGRLFSLVLGSILIGLVGLLDDWRGMRGRHKLLGQIAAISILVFPGKMLISELNFLGTSIDLGMTAGVVFTFFWMLGAINALNLIDGMDGLLGSISFMYCLTFVTMSLMLGNLYVAVIASILAGSVIGFLRYNLPPATVYLGDCGSMVLGYFLGAMAIQGSIKGPAVATVCIPIALLILPIFDTTAAILRRKLTGRSIYTTDRGHLHHCLQKSGLSRQSILLLVGGMMLIVASGVLASVYWKNELFALIAAMAVTASLVMTRLFGHAELHLLKSRVRAIVTSILKVKSENHENELQVRLQGTADWNDIWLELVSAARTMNLQKLWLDVNAPALHESYHARWDRAAGQQENPSDWKAEIPLFYEGHAIGRLTVVGQPDTETMWDKLATLARMVEHTERCLTTVTRQLGEEAVAVNVQEETIGI</sequence>
<keyword evidence="2" id="KW-1003">Cell membrane</keyword>
<dbReference type="KEGG" id="tsph:KIH39_24425"/>
<feature type="transmembrane region" description="Helical" evidence="8">
    <location>
        <begin position="303"/>
        <end position="323"/>
    </location>
</feature>
<keyword evidence="4 8" id="KW-0812">Transmembrane</keyword>
<organism evidence="9 10">
    <name type="scientific">Telmatocola sphagniphila</name>
    <dbReference type="NCBI Taxonomy" id="1123043"/>
    <lineage>
        <taxon>Bacteria</taxon>
        <taxon>Pseudomonadati</taxon>
        <taxon>Planctomycetota</taxon>
        <taxon>Planctomycetia</taxon>
        <taxon>Gemmatales</taxon>
        <taxon>Gemmataceae</taxon>
    </lineage>
</organism>
<dbReference type="GO" id="GO:0009103">
    <property type="term" value="P:lipopolysaccharide biosynthetic process"/>
    <property type="evidence" value="ECO:0007669"/>
    <property type="project" value="TreeGrafter"/>
</dbReference>
<feature type="transmembrane region" description="Helical" evidence="8">
    <location>
        <begin position="83"/>
        <end position="103"/>
    </location>
</feature>
<dbReference type="PROSITE" id="PS01348">
    <property type="entry name" value="MRAY_2"/>
    <property type="match status" value="1"/>
</dbReference>
<reference evidence="9" key="1">
    <citation type="submission" date="2021-05" db="EMBL/GenBank/DDBJ databases">
        <title>Complete genome sequence of the cellulolytic planctomycete Telmatocola sphagniphila SP2T and characterization of the first cellulase from planctomycetes.</title>
        <authorList>
            <person name="Rakitin A.L."/>
            <person name="Beletsky A.V."/>
            <person name="Naumoff D.G."/>
            <person name="Kulichevskaya I.S."/>
            <person name="Mardanov A.V."/>
            <person name="Ravin N.V."/>
            <person name="Dedysh S.N."/>
        </authorList>
    </citation>
    <scope>NUCLEOTIDE SEQUENCE</scope>
    <source>
        <strain evidence="9">SP2T</strain>
    </source>
</reference>
<feature type="transmembrane region" description="Helical" evidence="8">
    <location>
        <begin position="197"/>
        <end position="215"/>
    </location>
</feature>
<dbReference type="AlphaFoldDB" id="A0A8E6EUW6"/>
<dbReference type="EMBL" id="CP074694">
    <property type="protein sequence ID" value="QVL31945.1"/>
    <property type="molecule type" value="Genomic_DNA"/>
</dbReference>
<evidence type="ECO:0000313" key="9">
    <source>
        <dbReference type="EMBL" id="QVL31945.1"/>
    </source>
</evidence>
<evidence type="ECO:0000256" key="7">
    <source>
        <dbReference type="PIRSR" id="PIRSR600715-1"/>
    </source>
</evidence>
<dbReference type="Proteomes" id="UP000676194">
    <property type="component" value="Chromosome"/>
</dbReference>
<evidence type="ECO:0000256" key="8">
    <source>
        <dbReference type="SAM" id="Phobius"/>
    </source>
</evidence>
<dbReference type="RefSeq" id="WP_213496437.1">
    <property type="nucleotide sequence ID" value="NZ_CP074694.1"/>
</dbReference>
<protein>
    <submittedName>
        <fullName evidence="9">Undecaprenyl/decaprenyl-phosphate alpha-N-acetylglucosaminyl 1-phosphate transferase</fullName>
    </submittedName>
</protein>
<dbReference type="CDD" id="cd06853">
    <property type="entry name" value="GT_WecA_like"/>
    <property type="match status" value="1"/>
</dbReference>
<keyword evidence="10" id="KW-1185">Reference proteome</keyword>
<feature type="binding site" evidence="7">
    <location>
        <position position="226"/>
    </location>
    <ligand>
        <name>Mg(2+)</name>
        <dbReference type="ChEBI" id="CHEBI:18420"/>
    </ligand>
</feature>
<keyword evidence="5 8" id="KW-1133">Transmembrane helix</keyword>